<accession>A0ABZ0Z1B8</accession>
<evidence type="ECO:0000313" key="2">
    <source>
        <dbReference type="Proteomes" id="UP001349343"/>
    </source>
</evidence>
<reference evidence="1 2" key="1">
    <citation type="submission" date="2023-11" db="EMBL/GenBank/DDBJ databases">
        <authorList>
            <person name="Cook R."/>
            <person name="Crisci M."/>
            <person name="Pye H."/>
            <person name="Adriaenssens E."/>
            <person name="Santini J."/>
        </authorList>
    </citation>
    <scope>NUCLEOTIDE SEQUENCE [LARGE SCALE GENOMIC DNA]</scope>
    <source>
        <strain evidence="1">Lak_Megaphage_RVC_JS4_GC31</strain>
    </source>
</reference>
<dbReference type="EMBL" id="OR769222">
    <property type="protein sequence ID" value="WQJ52985.1"/>
    <property type="molecule type" value="Genomic_DNA"/>
</dbReference>
<name>A0ABZ0Z1B8_9CAUD</name>
<dbReference type="Proteomes" id="UP001349343">
    <property type="component" value="Segment"/>
</dbReference>
<organism evidence="1 2">
    <name type="scientific">phage Lak_Megaphage_RVC_JS4_GC31</name>
    <dbReference type="NCBI Taxonomy" id="3109228"/>
    <lineage>
        <taxon>Viruses</taxon>
        <taxon>Duplodnaviria</taxon>
        <taxon>Heunggongvirae</taxon>
        <taxon>Uroviricota</taxon>
        <taxon>Caudoviricetes</taxon>
        <taxon>Caudoviricetes code 15 clade</taxon>
    </lineage>
</organism>
<proteinExistence type="predicted"/>
<keyword evidence="2" id="KW-1185">Reference proteome</keyword>
<evidence type="ECO:0000313" key="1">
    <source>
        <dbReference type="EMBL" id="WQJ52985.1"/>
    </source>
</evidence>
<sequence length="94" mass="11213">MKHLYNNIINAIQESLNESLFNDPSDDILDSTDDENILADKITYGFEHHYNELKILFQKDGTLFHDVIIKVLYRLYFSLCGSYKRRFKRYNQTS</sequence>
<protein>
    <submittedName>
        <fullName evidence="1">Uncharacterized protein</fullName>
    </submittedName>
</protein>